<accession>A0A346XZ21</accession>
<dbReference type="PROSITE" id="PS50110">
    <property type="entry name" value="RESPONSE_REGULATORY"/>
    <property type="match status" value="1"/>
</dbReference>
<feature type="domain" description="Response regulatory" evidence="8">
    <location>
        <begin position="18"/>
        <end position="132"/>
    </location>
</feature>
<evidence type="ECO:0000259" key="8">
    <source>
        <dbReference type="PROSITE" id="PS50110"/>
    </source>
</evidence>
<feature type="modified residue" description="4-aspartylphosphate" evidence="6">
    <location>
        <position position="67"/>
    </location>
</feature>
<dbReference type="CDD" id="cd17627">
    <property type="entry name" value="REC_OmpR_PrrA-like"/>
    <property type="match status" value="1"/>
</dbReference>
<dbReference type="GO" id="GO:0005829">
    <property type="term" value="C:cytosol"/>
    <property type="evidence" value="ECO:0007669"/>
    <property type="project" value="TreeGrafter"/>
</dbReference>
<evidence type="ECO:0000256" key="1">
    <source>
        <dbReference type="ARBA" id="ARBA00022553"/>
    </source>
</evidence>
<dbReference type="EMBL" id="CP031165">
    <property type="protein sequence ID" value="AXV07468.1"/>
    <property type="molecule type" value="Genomic_DNA"/>
</dbReference>
<keyword evidence="3" id="KW-0805">Transcription regulation</keyword>
<dbReference type="Gene3D" id="6.10.250.690">
    <property type="match status" value="1"/>
</dbReference>
<name>A0A346XZ21_9ACTN</name>
<dbReference type="InterPro" id="IPR001867">
    <property type="entry name" value="OmpR/PhoB-type_DNA-bd"/>
</dbReference>
<protein>
    <submittedName>
        <fullName evidence="10">Mycobacterial persistence regulator MprA (Two component response transcriptional regulatory protein)</fullName>
    </submittedName>
</protein>
<evidence type="ECO:0000256" key="2">
    <source>
        <dbReference type="ARBA" id="ARBA00023012"/>
    </source>
</evidence>
<dbReference type="InterPro" id="IPR011006">
    <property type="entry name" value="CheY-like_superfamily"/>
</dbReference>
<evidence type="ECO:0000256" key="5">
    <source>
        <dbReference type="ARBA" id="ARBA00023163"/>
    </source>
</evidence>
<dbReference type="SMART" id="SM00862">
    <property type="entry name" value="Trans_reg_C"/>
    <property type="match status" value="1"/>
</dbReference>
<dbReference type="PANTHER" id="PTHR48111:SF22">
    <property type="entry name" value="REGULATOR OF RPOS"/>
    <property type="match status" value="1"/>
</dbReference>
<dbReference type="Gene3D" id="1.10.10.10">
    <property type="entry name" value="Winged helix-like DNA-binding domain superfamily/Winged helix DNA-binding domain"/>
    <property type="match status" value="1"/>
</dbReference>
<dbReference type="InterPro" id="IPR001789">
    <property type="entry name" value="Sig_transdc_resp-reg_receiver"/>
</dbReference>
<dbReference type="InterPro" id="IPR039420">
    <property type="entry name" value="WalR-like"/>
</dbReference>
<dbReference type="PANTHER" id="PTHR48111">
    <property type="entry name" value="REGULATOR OF RPOS"/>
    <property type="match status" value="1"/>
</dbReference>
<dbReference type="FunFam" id="1.10.10.10:FF:000005">
    <property type="entry name" value="Two-component system response regulator"/>
    <property type="match status" value="1"/>
</dbReference>
<organism evidence="10 11">
    <name type="scientific">Euzebya pacifica</name>
    <dbReference type="NCBI Taxonomy" id="1608957"/>
    <lineage>
        <taxon>Bacteria</taxon>
        <taxon>Bacillati</taxon>
        <taxon>Actinomycetota</taxon>
        <taxon>Nitriliruptoria</taxon>
        <taxon>Euzebyales</taxon>
    </lineage>
</organism>
<evidence type="ECO:0000256" key="7">
    <source>
        <dbReference type="PROSITE-ProRule" id="PRU01091"/>
    </source>
</evidence>
<sequence length="248" mass="26767">MVTQGSSPRNGASGDGPDVLVVDDDAGILRSLQRALTLEGFSPRTADGGLAALNAVRRQAPDVMILDIGMPDVDGAAVARRLRADGHDFPICVLSARDEVTDRVAGLEAGADDYVVKPFALEELVARLHALLRRAGSNDRPGGQQTMVVGDLVVDPARRLVTRAGREIELTRREFDLLEALAAHASIVLSRAQLLEMVWGYDFAADGNVVDVFVGYLRRKTESEGEPRMIHTKRGIGFVLRPADTLHP</sequence>
<dbReference type="Pfam" id="PF00486">
    <property type="entry name" value="Trans_reg_C"/>
    <property type="match status" value="1"/>
</dbReference>
<dbReference type="Gene3D" id="3.40.50.2300">
    <property type="match status" value="1"/>
</dbReference>
<reference evidence="10 11" key="1">
    <citation type="submission" date="2018-09" db="EMBL/GenBank/DDBJ databases">
        <title>Complete genome sequence of Euzebya sp. DY32-46 isolated from seawater of Pacific Ocean.</title>
        <authorList>
            <person name="Xu L."/>
            <person name="Wu Y.-H."/>
            <person name="Xu X.-W."/>
        </authorList>
    </citation>
    <scope>NUCLEOTIDE SEQUENCE [LARGE SCALE GENOMIC DNA]</scope>
    <source>
        <strain evidence="10 11">DY32-46</strain>
    </source>
</reference>
<dbReference type="Pfam" id="PF00072">
    <property type="entry name" value="Response_reg"/>
    <property type="match status" value="1"/>
</dbReference>
<evidence type="ECO:0000256" key="4">
    <source>
        <dbReference type="ARBA" id="ARBA00023125"/>
    </source>
</evidence>
<dbReference type="GO" id="GO:0000156">
    <property type="term" value="F:phosphorelay response regulator activity"/>
    <property type="evidence" value="ECO:0007669"/>
    <property type="project" value="TreeGrafter"/>
</dbReference>
<dbReference type="KEGG" id="euz:DVS28_a2789"/>
<dbReference type="GO" id="GO:0032993">
    <property type="term" value="C:protein-DNA complex"/>
    <property type="evidence" value="ECO:0007669"/>
    <property type="project" value="TreeGrafter"/>
</dbReference>
<dbReference type="Proteomes" id="UP000264006">
    <property type="component" value="Chromosome"/>
</dbReference>
<feature type="DNA-binding region" description="OmpR/PhoB-type" evidence="7">
    <location>
        <begin position="144"/>
        <end position="242"/>
    </location>
</feature>
<evidence type="ECO:0000313" key="10">
    <source>
        <dbReference type="EMBL" id="AXV07468.1"/>
    </source>
</evidence>
<keyword evidence="1 6" id="KW-0597">Phosphoprotein</keyword>
<evidence type="ECO:0000313" key="11">
    <source>
        <dbReference type="Proteomes" id="UP000264006"/>
    </source>
</evidence>
<dbReference type="OrthoDB" id="5242462at2"/>
<evidence type="ECO:0000259" key="9">
    <source>
        <dbReference type="PROSITE" id="PS51755"/>
    </source>
</evidence>
<keyword evidence="2" id="KW-0902">Two-component regulatory system</keyword>
<feature type="domain" description="OmpR/PhoB-type" evidence="9">
    <location>
        <begin position="144"/>
        <end position="242"/>
    </location>
</feature>
<dbReference type="SUPFAM" id="SSF52172">
    <property type="entry name" value="CheY-like"/>
    <property type="match status" value="1"/>
</dbReference>
<gene>
    <name evidence="10" type="ORF">DVS28_a2789</name>
</gene>
<evidence type="ECO:0000256" key="6">
    <source>
        <dbReference type="PROSITE-ProRule" id="PRU00169"/>
    </source>
</evidence>
<dbReference type="InterPro" id="IPR036388">
    <property type="entry name" value="WH-like_DNA-bd_sf"/>
</dbReference>
<keyword evidence="4 7" id="KW-0238">DNA-binding</keyword>
<dbReference type="AlphaFoldDB" id="A0A346XZ21"/>
<evidence type="ECO:0000256" key="3">
    <source>
        <dbReference type="ARBA" id="ARBA00023015"/>
    </source>
</evidence>
<dbReference type="RefSeq" id="WP_114591954.1">
    <property type="nucleotide sequence ID" value="NZ_CAXIBR010000072.1"/>
</dbReference>
<dbReference type="GO" id="GO:0000976">
    <property type="term" value="F:transcription cis-regulatory region binding"/>
    <property type="evidence" value="ECO:0007669"/>
    <property type="project" value="TreeGrafter"/>
</dbReference>
<proteinExistence type="predicted"/>
<dbReference type="SMART" id="SM00448">
    <property type="entry name" value="REC"/>
    <property type="match status" value="1"/>
</dbReference>
<keyword evidence="5" id="KW-0804">Transcription</keyword>
<dbReference type="GO" id="GO:0006355">
    <property type="term" value="P:regulation of DNA-templated transcription"/>
    <property type="evidence" value="ECO:0007669"/>
    <property type="project" value="InterPro"/>
</dbReference>
<keyword evidence="11" id="KW-1185">Reference proteome</keyword>
<dbReference type="CDD" id="cd00383">
    <property type="entry name" value="trans_reg_C"/>
    <property type="match status" value="1"/>
</dbReference>
<dbReference type="PROSITE" id="PS51755">
    <property type="entry name" value="OMPR_PHOB"/>
    <property type="match status" value="1"/>
</dbReference>